<dbReference type="OrthoDB" id="8028904at2759"/>
<evidence type="ECO:0000313" key="3">
    <source>
        <dbReference type="RefSeq" id="XP_052129330.1"/>
    </source>
</evidence>
<dbReference type="Proteomes" id="UP000504606">
    <property type="component" value="Unplaced"/>
</dbReference>
<sequence>MWSDWQEGPAFHDHNVCASPASERAAKWAKLKEDRISIGVCANATGTQKLPLPVIGKGRHPKCFHHFKEIAELPVVYTHSKKAWMNAVLFEKWFACDFKEAVTKKQMREGRVGKVLDNASSHMPMDQGVIAKAKRLYRRSMAMRYLAFPVDFEQFYKTINVKEASLMIHAAWEQVTEQNVSRAFRKLLPTISNNIEVHPDEPSEPTQRAELESLGDVLRQHEDMIALGNDDLWGCFNDTHVAEAVTDDPEEDGEEDDGGLDDPTGDLVSLVLIRSQVQDKPWAADFEAAISRVINSSSRSGSAPAARRSLQLL</sequence>
<dbReference type="GeneID" id="113213967"/>
<dbReference type="PANTHER" id="PTHR19303:SF73">
    <property type="entry name" value="PROTEIN PDC2"/>
    <property type="match status" value="1"/>
</dbReference>
<dbReference type="PANTHER" id="PTHR19303">
    <property type="entry name" value="TRANSPOSON"/>
    <property type="match status" value="1"/>
</dbReference>
<name>A0A9C6XSE2_FRAOC</name>
<dbReference type="RefSeq" id="XP_052129330.1">
    <property type="nucleotide sequence ID" value="XM_052273370.1"/>
</dbReference>
<dbReference type="AlphaFoldDB" id="A0A9C6XSE2"/>
<gene>
    <name evidence="3" type="primary">LOC113213967</name>
</gene>
<proteinExistence type="predicted"/>
<dbReference type="GO" id="GO:0003677">
    <property type="term" value="F:DNA binding"/>
    <property type="evidence" value="ECO:0007669"/>
    <property type="project" value="TreeGrafter"/>
</dbReference>
<keyword evidence="2" id="KW-1185">Reference proteome</keyword>
<dbReference type="Pfam" id="PF03184">
    <property type="entry name" value="DDE_1"/>
    <property type="match status" value="1"/>
</dbReference>
<evidence type="ECO:0000259" key="1">
    <source>
        <dbReference type="Pfam" id="PF03184"/>
    </source>
</evidence>
<accession>A0A9C6XSE2</accession>
<feature type="domain" description="DDE-1" evidence="1">
    <location>
        <begin position="34"/>
        <end position="122"/>
    </location>
</feature>
<reference evidence="3" key="1">
    <citation type="submission" date="2025-08" db="UniProtKB">
        <authorList>
            <consortium name="RefSeq"/>
        </authorList>
    </citation>
    <scope>IDENTIFICATION</scope>
    <source>
        <tissue evidence="3">Whole organism</tissue>
    </source>
</reference>
<dbReference type="InterPro" id="IPR004875">
    <property type="entry name" value="DDE_SF_endonuclease_dom"/>
</dbReference>
<protein>
    <submittedName>
        <fullName evidence="3">Jerky protein homolog-like</fullName>
    </submittedName>
</protein>
<organism evidence="2 3">
    <name type="scientific">Frankliniella occidentalis</name>
    <name type="common">Western flower thrips</name>
    <name type="synonym">Euthrips occidentalis</name>
    <dbReference type="NCBI Taxonomy" id="133901"/>
    <lineage>
        <taxon>Eukaryota</taxon>
        <taxon>Metazoa</taxon>
        <taxon>Ecdysozoa</taxon>
        <taxon>Arthropoda</taxon>
        <taxon>Hexapoda</taxon>
        <taxon>Insecta</taxon>
        <taxon>Pterygota</taxon>
        <taxon>Neoptera</taxon>
        <taxon>Paraneoptera</taxon>
        <taxon>Thysanoptera</taxon>
        <taxon>Terebrantia</taxon>
        <taxon>Thripoidea</taxon>
        <taxon>Thripidae</taxon>
        <taxon>Frankliniella</taxon>
    </lineage>
</organism>
<dbReference type="InterPro" id="IPR050863">
    <property type="entry name" value="CenT-Element_Derived"/>
</dbReference>
<dbReference type="KEGG" id="foc:113213967"/>
<evidence type="ECO:0000313" key="2">
    <source>
        <dbReference type="Proteomes" id="UP000504606"/>
    </source>
</evidence>
<dbReference type="GO" id="GO:0005634">
    <property type="term" value="C:nucleus"/>
    <property type="evidence" value="ECO:0007669"/>
    <property type="project" value="TreeGrafter"/>
</dbReference>